<dbReference type="EMBL" id="CP138335">
    <property type="protein sequence ID" value="XBW08213.1"/>
    <property type="molecule type" value="Genomic_DNA"/>
</dbReference>
<accession>A0AAU7V868</accession>
<protein>
    <submittedName>
        <fullName evidence="1">Uncharacterized protein</fullName>
    </submittedName>
</protein>
<evidence type="ECO:0000313" key="1">
    <source>
        <dbReference type="EMBL" id="XBW08213.1"/>
    </source>
</evidence>
<dbReference type="RefSeq" id="WP_350258413.1">
    <property type="nucleotide sequence ID" value="NZ_CP138335.1"/>
</dbReference>
<gene>
    <name evidence="1" type="ORF">SAC06_01245</name>
</gene>
<organism evidence="1">
    <name type="scientific">Scrofimicrobium appendicitidis</name>
    <dbReference type="NCBI Taxonomy" id="3079930"/>
    <lineage>
        <taxon>Bacteria</taxon>
        <taxon>Bacillati</taxon>
        <taxon>Actinomycetota</taxon>
        <taxon>Actinomycetes</taxon>
        <taxon>Actinomycetales</taxon>
        <taxon>Actinomycetaceae</taxon>
        <taxon>Scrofimicrobium</taxon>
    </lineage>
</organism>
<reference evidence="1" key="1">
    <citation type="submission" date="2023-11" db="EMBL/GenBank/DDBJ databases">
        <title>Scrofimicrobium hongkongense sp. nov., isolated from a patient with peritonitis.</title>
        <authorList>
            <person name="Lao H.Y."/>
            <person name="Wong A.Y.P."/>
            <person name="Ng T.L."/>
            <person name="Wong R.Y.L."/>
            <person name="Yau M.C.Y."/>
            <person name="Lam J.Y.W."/>
            <person name="Siu G.K.H."/>
        </authorList>
    </citation>
    <scope>NUCLEOTIDE SEQUENCE</scope>
    <source>
        <strain evidence="1">R131</strain>
    </source>
</reference>
<proteinExistence type="predicted"/>
<dbReference type="AlphaFoldDB" id="A0AAU7V868"/>
<sequence length="68" mass="7197">MMNRRHRALVVLLVIVALQIVAAFCLVFLDRVPTASQLALVVGLDLLALATIVGVTSSNPEIPAESVS</sequence>
<dbReference type="KEGG" id="sapp:SAC06_01245"/>
<name>A0AAU7V868_9ACTO</name>